<feature type="region of interest" description="Disordered" evidence="1">
    <location>
        <begin position="1"/>
        <end position="35"/>
    </location>
</feature>
<reference evidence="2" key="2">
    <citation type="journal article" date="2015" name="Data Brief">
        <title>Shoot transcriptome of the giant reed, Arundo donax.</title>
        <authorList>
            <person name="Barrero R.A."/>
            <person name="Guerrero F.D."/>
            <person name="Moolhuijzen P."/>
            <person name="Goolsby J.A."/>
            <person name="Tidwell J."/>
            <person name="Bellgard S.E."/>
            <person name="Bellgard M.I."/>
        </authorList>
    </citation>
    <scope>NUCLEOTIDE SEQUENCE</scope>
    <source>
        <tissue evidence="2">Shoot tissue taken approximately 20 cm above the soil surface</tissue>
    </source>
</reference>
<evidence type="ECO:0000256" key="1">
    <source>
        <dbReference type="SAM" id="MobiDB-lite"/>
    </source>
</evidence>
<organism evidence="2">
    <name type="scientific">Arundo donax</name>
    <name type="common">Giant reed</name>
    <name type="synonym">Donax arundinaceus</name>
    <dbReference type="NCBI Taxonomy" id="35708"/>
    <lineage>
        <taxon>Eukaryota</taxon>
        <taxon>Viridiplantae</taxon>
        <taxon>Streptophyta</taxon>
        <taxon>Embryophyta</taxon>
        <taxon>Tracheophyta</taxon>
        <taxon>Spermatophyta</taxon>
        <taxon>Magnoliopsida</taxon>
        <taxon>Liliopsida</taxon>
        <taxon>Poales</taxon>
        <taxon>Poaceae</taxon>
        <taxon>PACMAD clade</taxon>
        <taxon>Arundinoideae</taxon>
        <taxon>Arundineae</taxon>
        <taxon>Arundo</taxon>
    </lineage>
</organism>
<dbReference type="AlphaFoldDB" id="A0A0A8ZE87"/>
<evidence type="ECO:0000313" key="2">
    <source>
        <dbReference type="EMBL" id="JAD33172.1"/>
    </source>
</evidence>
<accession>A0A0A8ZE87</accession>
<sequence length="35" mass="3935">MQEGRTQAHLKPGRRLLNRSPNPPPQSPPPLPPLR</sequence>
<feature type="compositionally biased region" description="Pro residues" evidence="1">
    <location>
        <begin position="21"/>
        <end position="35"/>
    </location>
</feature>
<protein>
    <submittedName>
        <fullName evidence="2">Uncharacterized protein</fullName>
    </submittedName>
</protein>
<reference evidence="2" key="1">
    <citation type="submission" date="2014-09" db="EMBL/GenBank/DDBJ databases">
        <authorList>
            <person name="Magalhaes I.L.F."/>
            <person name="Oliveira U."/>
            <person name="Santos F.R."/>
            <person name="Vidigal T.H.D.A."/>
            <person name="Brescovit A.D."/>
            <person name="Santos A.J."/>
        </authorList>
    </citation>
    <scope>NUCLEOTIDE SEQUENCE</scope>
    <source>
        <tissue evidence="2">Shoot tissue taken approximately 20 cm above the soil surface</tissue>
    </source>
</reference>
<dbReference type="EMBL" id="GBRH01264723">
    <property type="protein sequence ID" value="JAD33172.1"/>
    <property type="molecule type" value="Transcribed_RNA"/>
</dbReference>
<proteinExistence type="predicted"/>
<name>A0A0A8ZE87_ARUDO</name>